<evidence type="ECO:0000313" key="4">
    <source>
        <dbReference type="Proteomes" id="UP001604336"/>
    </source>
</evidence>
<feature type="region of interest" description="Disordered" evidence="2">
    <location>
        <begin position="1"/>
        <end position="35"/>
    </location>
</feature>
<keyword evidence="4" id="KW-1185">Reference proteome</keyword>
<comment type="caution">
    <text evidence="3">The sequence shown here is derived from an EMBL/GenBank/DDBJ whole genome shotgun (WGS) entry which is preliminary data.</text>
</comment>
<feature type="compositionally biased region" description="Basic and acidic residues" evidence="2">
    <location>
        <begin position="320"/>
        <end position="333"/>
    </location>
</feature>
<organism evidence="3 4">
    <name type="scientific">Abeliophyllum distichum</name>
    <dbReference type="NCBI Taxonomy" id="126358"/>
    <lineage>
        <taxon>Eukaryota</taxon>
        <taxon>Viridiplantae</taxon>
        <taxon>Streptophyta</taxon>
        <taxon>Embryophyta</taxon>
        <taxon>Tracheophyta</taxon>
        <taxon>Spermatophyta</taxon>
        <taxon>Magnoliopsida</taxon>
        <taxon>eudicotyledons</taxon>
        <taxon>Gunneridae</taxon>
        <taxon>Pentapetalae</taxon>
        <taxon>asterids</taxon>
        <taxon>lamiids</taxon>
        <taxon>Lamiales</taxon>
        <taxon>Oleaceae</taxon>
        <taxon>Forsythieae</taxon>
        <taxon>Abeliophyllum</taxon>
    </lineage>
</organism>
<dbReference type="InterPro" id="IPR001988">
    <property type="entry name" value="Caulimo_coat"/>
</dbReference>
<gene>
    <name evidence="3" type="ORF">Adt_19180</name>
</gene>
<reference evidence="4" key="1">
    <citation type="submission" date="2024-07" db="EMBL/GenBank/DDBJ databases">
        <title>Two chromosome-level genome assemblies of Korean endemic species Abeliophyllum distichum and Forsythia ovata (Oleaceae).</title>
        <authorList>
            <person name="Jang H."/>
        </authorList>
    </citation>
    <scope>NUCLEOTIDE SEQUENCE [LARGE SCALE GENOMIC DNA]</scope>
</reference>
<dbReference type="Pfam" id="PF22909">
    <property type="entry name" value="Caulimovir_coat_dom"/>
    <property type="match status" value="1"/>
</dbReference>
<dbReference type="PRINTS" id="PR00221">
    <property type="entry name" value="CAULIMOCOAT"/>
</dbReference>
<accession>A0ABD1SUT1</accession>
<dbReference type="Proteomes" id="UP001604336">
    <property type="component" value="Unassembled WGS sequence"/>
</dbReference>
<evidence type="ECO:0000256" key="1">
    <source>
        <dbReference type="ARBA" id="ARBA00004340"/>
    </source>
</evidence>
<dbReference type="EMBL" id="JBFOLK010000006">
    <property type="protein sequence ID" value="KAL2503559.1"/>
    <property type="molecule type" value="Genomic_DNA"/>
</dbReference>
<sequence length="355" mass="41785">MPTSSQNPIGDGKRPVGDNTPRPLPIEDNESGSYFNPKRASANTVILDLDCVMDPEKVIEDWFSNVMMAMIINKEIIRSEAHSWSYILATTRGNVRAFLEGFTDLVKTEMWRDSYPNILVFVKRIVDQIYKQFTGQTYATFQSERTLIHITDALNHLEKISICDMCYFENYCCEFSKYFYICPREQWDNLVVKFIRKLPNPFNHEVLDLFNEAVRKQRNSLNPTICTAPETSLGLVISLTRDLLAEKCKENILVRDSTKAIGKNPRLCCEKYKNQIPSQYGCFSEKKRQQRKYKRKSYKFKKYKKPYKKKFFRKKKFFKKKPENSKGKIDKSKTDKKKFCPKNKKNCRCWLCNET</sequence>
<feature type="region of interest" description="Disordered" evidence="2">
    <location>
        <begin position="319"/>
        <end position="338"/>
    </location>
</feature>
<name>A0ABD1SUT1_9LAMI</name>
<dbReference type="AlphaFoldDB" id="A0ABD1SUT1"/>
<comment type="subcellular location">
    <subcellularLocation>
        <location evidence="1">Host cell</location>
    </subcellularLocation>
</comment>
<evidence type="ECO:0000256" key="2">
    <source>
        <dbReference type="SAM" id="MobiDB-lite"/>
    </source>
</evidence>
<dbReference type="GO" id="GO:0043657">
    <property type="term" value="C:host cell"/>
    <property type="evidence" value="ECO:0007669"/>
    <property type="project" value="UniProtKB-SubCell"/>
</dbReference>
<protein>
    <submittedName>
        <fullName evidence="3">CCHC-type domain-containing protein</fullName>
    </submittedName>
</protein>
<proteinExistence type="predicted"/>
<evidence type="ECO:0000313" key="3">
    <source>
        <dbReference type="EMBL" id="KAL2503559.1"/>
    </source>
</evidence>